<sequence length="155" mass="17453">MNALNLSLLLTFCIISALSQATLQATHPQAINSSKLNQTQQQINGGCRYSVIMETSCSSSFYVRGQIDLLFGDAYGNQVYVPQLEGPLDCSTNKYEIHGPCILKICHLNLYMTGDTDWILETVSIYDYLNDPVTFYFGTYISEDGSYYFNHCHDD</sequence>
<keyword evidence="3" id="KW-1185">Reference proteome</keyword>
<organism evidence="2 3">
    <name type="scientific">Flemingia macrophylla</name>
    <dbReference type="NCBI Taxonomy" id="520843"/>
    <lineage>
        <taxon>Eukaryota</taxon>
        <taxon>Viridiplantae</taxon>
        <taxon>Streptophyta</taxon>
        <taxon>Embryophyta</taxon>
        <taxon>Tracheophyta</taxon>
        <taxon>Spermatophyta</taxon>
        <taxon>Magnoliopsida</taxon>
        <taxon>eudicotyledons</taxon>
        <taxon>Gunneridae</taxon>
        <taxon>Pentapetalae</taxon>
        <taxon>rosids</taxon>
        <taxon>fabids</taxon>
        <taxon>Fabales</taxon>
        <taxon>Fabaceae</taxon>
        <taxon>Papilionoideae</taxon>
        <taxon>50 kb inversion clade</taxon>
        <taxon>NPAAA clade</taxon>
        <taxon>indigoferoid/millettioid clade</taxon>
        <taxon>Phaseoleae</taxon>
        <taxon>Flemingia</taxon>
    </lineage>
</organism>
<dbReference type="InterPro" id="IPR036392">
    <property type="entry name" value="PLAT/LH2_dom_sf"/>
</dbReference>
<dbReference type="PANTHER" id="PTHR31718:SF31">
    <property type="entry name" value="OS01G0172800 PROTEIN"/>
    <property type="match status" value="1"/>
</dbReference>
<protein>
    <submittedName>
        <fullName evidence="2">Uncharacterized protein</fullName>
    </submittedName>
</protein>
<evidence type="ECO:0000256" key="1">
    <source>
        <dbReference type="SAM" id="SignalP"/>
    </source>
</evidence>
<keyword evidence="1" id="KW-0732">Signal</keyword>
<evidence type="ECO:0000313" key="2">
    <source>
        <dbReference type="EMBL" id="KAL2332447.1"/>
    </source>
</evidence>
<comment type="caution">
    <text evidence="2">The sequence shown here is derived from an EMBL/GenBank/DDBJ whole genome shotgun (WGS) entry which is preliminary data.</text>
</comment>
<dbReference type="AlphaFoldDB" id="A0ABD1M9W1"/>
<name>A0ABD1M9W1_9FABA</name>
<proteinExistence type="predicted"/>
<dbReference type="Pfam" id="PF06232">
    <property type="entry name" value="ATS3"/>
    <property type="match status" value="1"/>
</dbReference>
<accession>A0ABD1M9W1</accession>
<dbReference type="Proteomes" id="UP001603857">
    <property type="component" value="Unassembled WGS sequence"/>
</dbReference>
<evidence type="ECO:0000313" key="3">
    <source>
        <dbReference type="Proteomes" id="UP001603857"/>
    </source>
</evidence>
<gene>
    <name evidence="2" type="ORF">Fmac_020028</name>
</gene>
<dbReference type="SUPFAM" id="SSF49723">
    <property type="entry name" value="Lipase/lipooxygenase domain (PLAT/LH2 domain)"/>
    <property type="match status" value="1"/>
</dbReference>
<feature type="chain" id="PRO_5044784419" evidence="1">
    <location>
        <begin position="22"/>
        <end position="155"/>
    </location>
</feature>
<feature type="signal peptide" evidence="1">
    <location>
        <begin position="1"/>
        <end position="21"/>
    </location>
</feature>
<dbReference type="EMBL" id="JBGMDY010000006">
    <property type="protein sequence ID" value="KAL2332447.1"/>
    <property type="molecule type" value="Genomic_DNA"/>
</dbReference>
<dbReference type="InterPro" id="IPR010417">
    <property type="entry name" value="Embryo-specific_ATS3"/>
</dbReference>
<dbReference type="PANTHER" id="PTHR31718">
    <property type="entry name" value="PLAT DOMAIN-CONTAINING PROTEIN"/>
    <property type="match status" value="1"/>
</dbReference>
<reference evidence="2 3" key="1">
    <citation type="submission" date="2024-08" db="EMBL/GenBank/DDBJ databases">
        <title>Insights into the chromosomal genome structure of Flemingia macrophylla.</title>
        <authorList>
            <person name="Ding Y."/>
            <person name="Zhao Y."/>
            <person name="Bi W."/>
            <person name="Wu M."/>
            <person name="Zhao G."/>
            <person name="Gong Y."/>
            <person name="Li W."/>
            <person name="Zhang P."/>
        </authorList>
    </citation>
    <scope>NUCLEOTIDE SEQUENCE [LARGE SCALE GENOMIC DNA]</scope>
    <source>
        <strain evidence="2">DYQJB</strain>
        <tissue evidence="2">Leaf</tissue>
    </source>
</reference>